<accession>A0A0B1TF53</accession>
<sequence>MLKATQAHAKLVQVYGEGITRTRVRRRSPYSIPVAKPNLHPKKAHINHTSAARRDRLPSQQCHTAHTEFDVVEAGKPWLAGSPPACL</sequence>
<gene>
    <name evidence="1" type="ORF">OESDEN_03913</name>
</gene>
<protein>
    <submittedName>
        <fullName evidence="1">Uncharacterized protein</fullName>
    </submittedName>
</protein>
<name>A0A0B1TF53_OESDE</name>
<reference evidence="1 2" key="1">
    <citation type="submission" date="2014-03" db="EMBL/GenBank/DDBJ databases">
        <title>Draft genome of the hookworm Oesophagostomum dentatum.</title>
        <authorList>
            <person name="Mitreva M."/>
        </authorList>
    </citation>
    <scope>NUCLEOTIDE SEQUENCE [LARGE SCALE GENOMIC DNA]</scope>
    <source>
        <strain evidence="1 2">OD-Hann</strain>
    </source>
</reference>
<keyword evidence="2" id="KW-1185">Reference proteome</keyword>
<proteinExistence type="predicted"/>
<evidence type="ECO:0000313" key="1">
    <source>
        <dbReference type="EMBL" id="KHJ96133.1"/>
    </source>
</evidence>
<dbReference type="AlphaFoldDB" id="A0A0B1TF53"/>
<evidence type="ECO:0000313" key="2">
    <source>
        <dbReference type="Proteomes" id="UP000053660"/>
    </source>
</evidence>
<dbReference type="EMBL" id="KN549755">
    <property type="protein sequence ID" value="KHJ96133.1"/>
    <property type="molecule type" value="Genomic_DNA"/>
</dbReference>
<dbReference type="Proteomes" id="UP000053660">
    <property type="component" value="Unassembled WGS sequence"/>
</dbReference>
<organism evidence="1 2">
    <name type="scientific">Oesophagostomum dentatum</name>
    <name type="common">Nodular worm</name>
    <dbReference type="NCBI Taxonomy" id="61180"/>
    <lineage>
        <taxon>Eukaryota</taxon>
        <taxon>Metazoa</taxon>
        <taxon>Ecdysozoa</taxon>
        <taxon>Nematoda</taxon>
        <taxon>Chromadorea</taxon>
        <taxon>Rhabditida</taxon>
        <taxon>Rhabditina</taxon>
        <taxon>Rhabditomorpha</taxon>
        <taxon>Strongyloidea</taxon>
        <taxon>Strongylidae</taxon>
        <taxon>Oesophagostomum</taxon>
    </lineage>
</organism>